<evidence type="ECO:0000256" key="1">
    <source>
        <dbReference type="SAM" id="SignalP"/>
    </source>
</evidence>
<gene>
    <name evidence="2" type="ORF">DI632_04330</name>
</gene>
<dbReference type="Proteomes" id="UP000248614">
    <property type="component" value="Unassembled WGS sequence"/>
</dbReference>
<feature type="signal peptide" evidence="1">
    <location>
        <begin position="1"/>
        <end position="21"/>
    </location>
</feature>
<dbReference type="InterPro" id="IPR036514">
    <property type="entry name" value="SGNH_hydro_sf"/>
</dbReference>
<dbReference type="Gene3D" id="3.40.50.1110">
    <property type="entry name" value="SGNH hydrolase"/>
    <property type="match status" value="1"/>
</dbReference>
<keyword evidence="1" id="KW-0732">Signal</keyword>
<organism evidence="2 3">
    <name type="scientific">Sphingomonas hengshuiensis</name>
    <dbReference type="NCBI Taxonomy" id="1609977"/>
    <lineage>
        <taxon>Bacteria</taxon>
        <taxon>Pseudomonadati</taxon>
        <taxon>Pseudomonadota</taxon>
        <taxon>Alphaproteobacteria</taxon>
        <taxon>Sphingomonadales</taxon>
        <taxon>Sphingomonadaceae</taxon>
        <taxon>Sphingomonas</taxon>
    </lineage>
</organism>
<sequence>MYRFLLGILALSLTAAAPAAARDILFIGNSFTFGAGSPVEQYRPETVTDLNGGGIGGVPALFRAFAEQAGLDWTVSLETSPGKDLAFHYANRRAVIDRRWDVVILQGYSTLDAARPGDATRHGEAAGQLAALVRARNPQASVKLVETWSRADLTYRPGSRWSGKPITAMARDLARANRKVARTTPGIAGTIPVGSAWNRAIATRVADANPYDGIDPGTLGLWADDHYHGSSAGYYLEALTIFGRVTGYDVRRLGAQERAAADLGLTGQQAVALQRIAWTTLRRHR</sequence>
<comment type="caution">
    <text evidence="2">The sequence shown here is derived from an EMBL/GenBank/DDBJ whole genome shotgun (WGS) entry which is preliminary data.</text>
</comment>
<dbReference type="EMBL" id="QFNF01000007">
    <property type="protein sequence ID" value="PZO79561.1"/>
    <property type="molecule type" value="Genomic_DNA"/>
</dbReference>
<feature type="chain" id="PRO_5016030397" evidence="1">
    <location>
        <begin position="22"/>
        <end position="285"/>
    </location>
</feature>
<evidence type="ECO:0000313" key="3">
    <source>
        <dbReference type="Proteomes" id="UP000248614"/>
    </source>
</evidence>
<proteinExistence type="predicted"/>
<protein>
    <submittedName>
        <fullName evidence="2">PEP-CTERM sorting domain-containing protein</fullName>
    </submittedName>
</protein>
<dbReference type="GO" id="GO:0016788">
    <property type="term" value="F:hydrolase activity, acting on ester bonds"/>
    <property type="evidence" value="ECO:0007669"/>
    <property type="project" value="UniProtKB-ARBA"/>
</dbReference>
<accession>A0A2W5B9D7</accession>
<reference evidence="2 3" key="1">
    <citation type="submission" date="2017-08" db="EMBL/GenBank/DDBJ databases">
        <title>Infants hospitalized years apart are colonized by the same room-sourced microbial strains.</title>
        <authorList>
            <person name="Brooks B."/>
            <person name="Olm M.R."/>
            <person name="Firek B.A."/>
            <person name="Baker R."/>
            <person name="Thomas B.C."/>
            <person name="Morowitz M.J."/>
            <person name="Banfield J.F."/>
        </authorList>
    </citation>
    <scope>NUCLEOTIDE SEQUENCE [LARGE SCALE GENOMIC DNA]</scope>
    <source>
        <strain evidence="2">S2_018_000_R3_110</strain>
    </source>
</reference>
<dbReference type="AlphaFoldDB" id="A0A2W5B9D7"/>
<name>A0A2W5B9D7_9SPHN</name>
<dbReference type="SUPFAM" id="SSF52266">
    <property type="entry name" value="SGNH hydrolase"/>
    <property type="match status" value="1"/>
</dbReference>
<evidence type="ECO:0000313" key="2">
    <source>
        <dbReference type="EMBL" id="PZO79561.1"/>
    </source>
</evidence>